<feature type="region of interest" description="Disordered" evidence="1">
    <location>
        <begin position="23"/>
        <end position="50"/>
    </location>
</feature>
<gene>
    <name evidence="2" type="ORF">CU098_012021</name>
</gene>
<name>A0A367K8N2_RHIST</name>
<dbReference type="Proteomes" id="UP000253551">
    <property type="component" value="Unassembled WGS sequence"/>
</dbReference>
<evidence type="ECO:0000256" key="1">
    <source>
        <dbReference type="SAM" id="MobiDB-lite"/>
    </source>
</evidence>
<proteinExistence type="predicted"/>
<protein>
    <submittedName>
        <fullName evidence="2">Uncharacterized protein</fullName>
    </submittedName>
</protein>
<sequence length="50" mass="6125">HIASNTQLMQELPLELEMKFRKEANAKKRRRFSPNIKRSKERRKRTKKDT</sequence>
<organism evidence="2 3">
    <name type="scientific">Rhizopus stolonifer</name>
    <name type="common">Rhizopus nigricans</name>
    <dbReference type="NCBI Taxonomy" id="4846"/>
    <lineage>
        <taxon>Eukaryota</taxon>
        <taxon>Fungi</taxon>
        <taxon>Fungi incertae sedis</taxon>
        <taxon>Mucoromycota</taxon>
        <taxon>Mucoromycotina</taxon>
        <taxon>Mucoromycetes</taxon>
        <taxon>Mucorales</taxon>
        <taxon>Mucorineae</taxon>
        <taxon>Rhizopodaceae</taxon>
        <taxon>Rhizopus</taxon>
    </lineage>
</organism>
<keyword evidence="3" id="KW-1185">Reference proteome</keyword>
<feature type="compositionally biased region" description="Basic residues" evidence="1">
    <location>
        <begin position="27"/>
        <end position="50"/>
    </location>
</feature>
<dbReference type="AlphaFoldDB" id="A0A367K8N2"/>
<evidence type="ECO:0000313" key="3">
    <source>
        <dbReference type="Proteomes" id="UP000253551"/>
    </source>
</evidence>
<evidence type="ECO:0000313" key="2">
    <source>
        <dbReference type="EMBL" id="RCH98545.1"/>
    </source>
</evidence>
<comment type="caution">
    <text evidence="2">The sequence shown here is derived from an EMBL/GenBank/DDBJ whole genome shotgun (WGS) entry which is preliminary data.</text>
</comment>
<dbReference type="EMBL" id="PJQM01002054">
    <property type="protein sequence ID" value="RCH98545.1"/>
    <property type="molecule type" value="Genomic_DNA"/>
</dbReference>
<accession>A0A367K8N2</accession>
<reference evidence="2 3" key="1">
    <citation type="journal article" date="2018" name="G3 (Bethesda)">
        <title>Phylogenetic and Phylogenomic Definition of Rhizopus Species.</title>
        <authorList>
            <person name="Gryganskyi A.P."/>
            <person name="Golan J."/>
            <person name="Dolatabadi S."/>
            <person name="Mondo S."/>
            <person name="Robb S."/>
            <person name="Idnurm A."/>
            <person name="Muszewska A."/>
            <person name="Steczkiewicz K."/>
            <person name="Masonjones S."/>
            <person name="Liao H.L."/>
            <person name="Gajdeczka M.T."/>
            <person name="Anike F."/>
            <person name="Vuek A."/>
            <person name="Anishchenko I.M."/>
            <person name="Voigt K."/>
            <person name="de Hoog G.S."/>
            <person name="Smith M.E."/>
            <person name="Heitman J."/>
            <person name="Vilgalys R."/>
            <person name="Stajich J.E."/>
        </authorList>
    </citation>
    <scope>NUCLEOTIDE SEQUENCE [LARGE SCALE GENOMIC DNA]</scope>
    <source>
        <strain evidence="2 3">LSU 92-RS-03</strain>
    </source>
</reference>
<feature type="non-terminal residue" evidence="2">
    <location>
        <position position="1"/>
    </location>
</feature>